<dbReference type="InterPro" id="IPR009057">
    <property type="entry name" value="Homeodomain-like_sf"/>
</dbReference>
<dbReference type="EMBL" id="AP022596">
    <property type="protein sequence ID" value="BBY62686.1"/>
    <property type="molecule type" value="Genomic_DNA"/>
</dbReference>
<evidence type="ECO:0000256" key="2">
    <source>
        <dbReference type="PROSITE-ProRule" id="PRU00335"/>
    </source>
</evidence>
<protein>
    <submittedName>
        <fullName evidence="4">TetR family transcriptional regulator</fullName>
    </submittedName>
</protein>
<dbReference type="PANTHER" id="PTHR30055:SF174">
    <property type="entry name" value="TRANSCRIPTIONAL REGULATORY PROTEIN (PROBABLY TETR-FAMILY)-RELATED"/>
    <property type="match status" value="1"/>
</dbReference>
<proteinExistence type="predicted"/>
<feature type="DNA-binding region" description="H-T-H motif" evidence="2">
    <location>
        <begin position="44"/>
        <end position="63"/>
    </location>
</feature>
<dbReference type="PANTHER" id="PTHR30055">
    <property type="entry name" value="HTH-TYPE TRANSCRIPTIONAL REGULATOR RUTR"/>
    <property type="match status" value="1"/>
</dbReference>
<dbReference type="PROSITE" id="PS50977">
    <property type="entry name" value="HTH_TETR_2"/>
    <property type="match status" value="1"/>
</dbReference>
<dbReference type="InterPro" id="IPR001647">
    <property type="entry name" value="HTH_TetR"/>
</dbReference>
<dbReference type="InterPro" id="IPR050109">
    <property type="entry name" value="HTH-type_TetR-like_transc_reg"/>
</dbReference>
<evidence type="ECO:0000259" key="3">
    <source>
        <dbReference type="PROSITE" id="PS50977"/>
    </source>
</evidence>
<evidence type="ECO:0000313" key="5">
    <source>
        <dbReference type="Proteomes" id="UP000467148"/>
    </source>
</evidence>
<feature type="domain" description="HTH tetR-type" evidence="3">
    <location>
        <begin position="21"/>
        <end position="81"/>
    </location>
</feature>
<dbReference type="SUPFAM" id="SSF46689">
    <property type="entry name" value="Homeodomain-like"/>
    <property type="match status" value="1"/>
</dbReference>
<keyword evidence="1 2" id="KW-0238">DNA-binding</keyword>
<dbReference type="KEGG" id="mhev:MHEL_09290"/>
<dbReference type="Proteomes" id="UP000467148">
    <property type="component" value="Chromosome"/>
</dbReference>
<sequence>MQPTDTAAERLPPRRRRIGSERRREQILMIAARHFECRPYSEVSTGAIADESGVGRPLIHYYFGTKRELYLEVVRRLALVPPNVPSTVVEGIPDDALEERIRVSIDYWLSVTARHKAMWTSTISLDAGDRDLQAILEQADQVAADRMLEALRLDGHPQRARLHTLLLAFGGLTRAAGRQWLVHNTLSREDVFLLLTQTVLTIIRDVLPQLDGAQRP</sequence>
<dbReference type="GO" id="GO:0003700">
    <property type="term" value="F:DNA-binding transcription factor activity"/>
    <property type="evidence" value="ECO:0007669"/>
    <property type="project" value="TreeGrafter"/>
</dbReference>
<dbReference type="AlphaFoldDB" id="A0A7I7T3L5"/>
<dbReference type="GO" id="GO:0000976">
    <property type="term" value="F:transcription cis-regulatory region binding"/>
    <property type="evidence" value="ECO:0007669"/>
    <property type="project" value="TreeGrafter"/>
</dbReference>
<dbReference type="Gene3D" id="1.10.357.10">
    <property type="entry name" value="Tetracycline Repressor, domain 2"/>
    <property type="match status" value="1"/>
</dbReference>
<accession>A0A7I7T3L5</accession>
<name>A0A7I7T3L5_9MYCO</name>
<evidence type="ECO:0000313" key="4">
    <source>
        <dbReference type="EMBL" id="BBY62686.1"/>
    </source>
</evidence>
<gene>
    <name evidence="4" type="ORF">MHEL_09290</name>
</gene>
<organism evidence="4 5">
    <name type="scientific">Mycolicibacterium helvum</name>
    <dbReference type="NCBI Taxonomy" id="1534349"/>
    <lineage>
        <taxon>Bacteria</taxon>
        <taxon>Bacillati</taxon>
        <taxon>Actinomycetota</taxon>
        <taxon>Actinomycetes</taxon>
        <taxon>Mycobacteriales</taxon>
        <taxon>Mycobacteriaceae</taxon>
        <taxon>Mycolicibacterium</taxon>
    </lineage>
</organism>
<reference evidence="4 5" key="1">
    <citation type="journal article" date="2019" name="Emerg. Microbes Infect.">
        <title>Comprehensive subspecies identification of 175 nontuberculous mycobacteria species based on 7547 genomic profiles.</title>
        <authorList>
            <person name="Matsumoto Y."/>
            <person name="Kinjo T."/>
            <person name="Motooka D."/>
            <person name="Nabeya D."/>
            <person name="Jung N."/>
            <person name="Uechi K."/>
            <person name="Horii T."/>
            <person name="Iida T."/>
            <person name="Fujita J."/>
            <person name="Nakamura S."/>
        </authorList>
    </citation>
    <scope>NUCLEOTIDE SEQUENCE [LARGE SCALE GENOMIC DNA]</scope>
    <source>
        <strain evidence="4 5">JCM 30396</strain>
    </source>
</reference>
<dbReference type="Pfam" id="PF00440">
    <property type="entry name" value="TetR_N"/>
    <property type="match status" value="1"/>
</dbReference>
<evidence type="ECO:0000256" key="1">
    <source>
        <dbReference type="ARBA" id="ARBA00023125"/>
    </source>
</evidence>
<keyword evidence="5" id="KW-1185">Reference proteome</keyword>
<dbReference type="RefSeq" id="WP_163746458.1">
    <property type="nucleotide sequence ID" value="NZ_AP022596.1"/>
</dbReference>